<dbReference type="SUPFAM" id="SSF53822">
    <property type="entry name" value="Periplasmic binding protein-like I"/>
    <property type="match status" value="1"/>
</dbReference>
<dbReference type="InterPro" id="IPR001761">
    <property type="entry name" value="Peripla_BP/Lac1_sug-bd_dom"/>
</dbReference>
<dbReference type="PANTHER" id="PTHR30146:SF109">
    <property type="entry name" value="HTH-TYPE TRANSCRIPTIONAL REGULATOR GALS"/>
    <property type="match status" value="1"/>
</dbReference>
<gene>
    <name evidence="5" type="ORF">E2488_12325</name>
</gene>
<dbReference type="GO" id="GO:0000976">
    <property type="term" value="F:transcription cis-regulatory region binding"/>
    <property type="evidence" value="ECO:0007669"/>
    <property type="project" value="TreeGrafter"/>
</dbReference>
<dbReference type="SUPFAM" id="SSF47413">
    <property type="entry name" value="lambda repressor-like DNA-binding domains"/>
    <property type="match status" value="1"/>
</dbReference>
<comment type="caution">
    <text evidence="5">The sequence shown here is derived from an EMBL/GenBank/DDBJ whole genome shotgun (WGS) entry which is preliminary data.</text>
</comment>
<dbReference type="SMART" id="SM00354">
    <property type="entry name" value="HTH_LACI"/>
    <property type="match status" value="1"/>
</dbReference>
<dbReference type="InterPro" id="IPR028082">
    <property type="entry name" value="Peripla_BP_I"/>
</dbReference>
<dbReference type="RefSeq" id="WP_134248675.1">
    <property type="nucleotide sequence ID" value="NZ_SNQI01000004.1"/>
</dbReference>
<keyword evidence="2" id="KW-0238">DNA-binding</keyword>
<dbReference type="Gene3D" id="3.40.50.2300">
    <property type="match status" value="2"/>
</dbReference>
<reference evidence="5 6" key="1">
    <citation type="journal article" date="2011" name="J. Microbiol.">
        <title>Gramella jeungdoensis sp. nov., isolated from a solar saltern in Korea.</title>
        <authorList>
            <person name="Joung Y."/>
            <person name="Kim H."/>
            <person name="Jang T."/>
            <person name="Ahn T.S."/>
            <person name="Joh K."/>
        </authorList>
    </citation>
    <scope>NUCLEOTIDE SEQUENCE [LARGE SCALE GENOMIC DNA]</scope>
    <source>
        <strain evidence="5 6">KCTC 23123</strain>
    </source>
</reference>
<sequence length="341" mass="38114">MKKGKITIHDISKELGINSSTVSRALNNSSRVTQKTKDKILKKATELGYQRNSLASKLRTNKTNTIGVIVPRISRQFFSSVISGIEETAYDAGYEVIICQSLDNLEREQKLIETLLSNRVDGILISVSTQTLGKDDFNNCKQNETPIIFFDRPYNIEENTNVIIDDFKAGFEATEHLILNGCKNIVHFSGPQHSELYKRRKNGYLAALKKYNLTIDFNYIIASNLMKSDGIENAKKILDLSKVDAVFSANDVAAISAMIYLKDKGVKIPDEIAFVGFSNEQISAVIEPSLSTISQSDFKMGTVAATLLFKQIEQKTTIKEGYTKILEPKLIIRNSSQKIIL</sequence>
<dbReference type="Gene3D" id="1.10.260.40">
    <property type="entry name" value="lambda repressor-like DNA-binding domains"/>
    <property type="match status" value="1"/>
</dbReference>
<dbReference type="Proteomes" id="UP000298517">
    <property type="component" value="Unassembled WGS sequence"/>
</dbReference>
<evidence type="ECO:0000256" key="3">
    <source>
        <dbReference type="ARBA" id="ARBA00023163"/>
    </source>
</evidence>
<dbReference type="CDD" id="cd01392">
    <property type="entry name" value="HTH_LacI"/>
    <property type="match status" value="1"/>
</dbReference>
<dbReference type="InterPro" id="IPR000843">
    <property type="entry name" value="HTH_LacI"/>
</dbReference>
<accession>A0A4Y8AQD8</accession>
<evidence type="ECO:0000256" key="1">
    <source>
        <dbReference type="ARBA" id="ARBA00023015"/>
    </source>
</evidence>
<feature type="domain" description="HTH lacI-type" evidence="4">
    <location>
        <begin position="6"/>
        <end position="60"/>
    </location>
</feature>
<proteinExistence type="predicted"/>
<keyword evidence="3" id="KW-0804">Transcription</keyword>
<dbReference type="AlphaFoldDB" id="A0A4Y8AQD8"/>
<protein>
    <submittedName>
        <fullName evidence="5">LacI family transcriptional regulator</fullName>
    </submittedName>
</protein>
<dbReference type="GO" id="GO:0003700">
    <property type="term" value="F:DNA-binding transcription factor activity"/>
    <property type="evidence" value="ECO:0007669"/>
    <property type="project" value="TreeGrafter"/>
</dbReference>
<evidence type="ECO:0000313" key="6">
    <source>
        <dbReference type="Proteomes" id="UP000298517"/>
    </source>
</evidence>
<name>A0A4Y8AQD8_9FLAO</name>
<dbReference type="OrthoDB" id="9768806at2"/>
<keyword evidence="6" id="KW-1185">Reference proteome</keyword>
<dbReference type="InterPro" id="IPR010982">
    <property type="entry name" value="Lambda_DNA-bd_dom_sf"/>
</dbReference>
<dbReference type="Pfam" id="PF00532">
    <property type="entry name" value="Peripla_BP_1"/>
    <property type="match status" value="1"/>
</dbReference>
<dbReference type="Pfam" id="PF00356">
    <property type="entry name" value="LacI"/>
    <property type="match status" value="1"/>
</dbReference>
<organism evidence="5 6">
    <name type="scientific">Gramella jeungdoensis</name>
    <dbReference type="NCBI Taxonomy" id="708091"/>
    <lineage>
        <taxon>Bacteria</taxon>
        <taxon>Pseudomonadati</taxon>
        <taxon>Bacteroidota</taxon>
        <taxon>Flavobacteriia</taxon>
        <taxon>Flavobacteriales</taxon>
        <taxon>Flavobacteriaceae</taxon>
        <taxon>Christiangramia</taxon>
    </lineage>
</organism>
<evidence type="ECO:0000256" key="2">
    <source>
        <dbReference type="ARBA" id="ARBA00023125"/>
    </source>
</evidence>
<dbReference type="PROSITE" id="PS50932">
    <property type="entry name" value="HTH_LACI_2"/>
    <property type="match status" value="1"/>
</dbReference>
<dbReference type="EMBL" id="SNQI01000004">
    <property type="protein sequence ID" value="TEW72972.1"/>
    <property type="molecule type" value="Genomic_DNA"/>
</dbReference>
<keyword evidence="1" id="KW-0805">Transcription regulation</keyword>
<dbReference type="PANTHER" id="PTHR30146">
    <property type="entry name" value="LACI-RELATED TRANSCRIPTIONAL REPRESSOR"/>
    <property type="match status" value="1"/>
</dbReference>
<evidence type="ECO:0000313" key="5">
    <source>
        <dbReference type="EMBL" id="TEW72972.1"/>
    </source>
</evidence>
<evidence type="ECO:0000259" key="4">
    <source>
        <dbReference type="PROSITE" id="PS50932"/>
    </source>
</evidence>
<dbReference type="CDD" id="cd06267">
    <property type="entry name" value="PBP1_LacI_sugar_binding-like"/>
    <property type="match status" value="1"/>
</dbReference>